<keyword evidence="8" id="KW-1185">Reference proteome</keyword>
<dbReference type="Pfam" id="PF01266">
    <property type="entry name" value="DAO"/>
    <property type="match status" value="1"/>
</dbReference>
<keyword evidence="4" id="KW-0411">Iron-sulfur</keyword>
<evidence type="ECO:0000313" key="7">
    <source>
        <dbReference type="EMBL" id="TIH39954.1"/>
    </source>
</evidence>
<dbReference type="InterPro" id="IPR006076">
    <property type="entry name" value="FAD-dep_OxRdtase"/>
</dbReference>
<name>A0A4V6U5H5_9MICO</name>
<dbReference type="Proteomes" id="UP000306192">
    <property type="component" value="Unassembled WGS sequence"/>
</dbReference>
<reference evidence="7 8" key="1">
    <citation type="journal article" date="2019" name="Microorganisms">
        <title>Systematic Affiliation and Genome Analysis of Subtercola vilae DB165(T) with Particular Emphasis on Cold Adaptation of an Isolate from a High-Altitude Cold Volcano Lake.</title>
        <authorList>
            <person name="Villalobos A.S."/>
            <person name="Wiese J."/>
            <person name="Imhoff J.F."/>
            <person name="Dorador C."/>
            <person name="Keller A."/>
            <person name="Hentschel U."/>
        </authorList>
    </citation>
    <scope>NUCLEOTIDE SEQUENCE [LARGE SCALE GENOMIC DNA]</scope>
    <source>
        <strain evidence="7 8">DB165</strain>
    </source>
</reference>
<comment type="caution">
    <text evidence="7">The sequence shown here is derived from an EMBL/GenBank/DDBJ whole genome shotgun (WGS) entry which is preliminary data.</text>
</comment>
<evidence type="ECO:0000259" key="6">
    <source>
        <dbReference type="PROSITE" id="PS51296"/>
    </source>
</evidence>
<dbReference type="PANTHER" id="PTHR13847:SF274">
    <property type="entry name" value="RIESKE 2FE-2S IRON-SULFUR PROTEIN YHFW-RELATED"/>
    <property type="match status" value="1"/>
</dbReference>
<dbReference type="SUPFAM" id="SSF51905">
    <property type="entry name" value="FAD/NAD(P)-binding domain"/>
    <property type="match status" value="1"/>
</dbReference>
<feature type="domain" description="Rieske" evidence="6">
    <location>
        <begin position="432"/>
        <end position="511"/>
    </location>
</feature>
<keyword evidence="5" id="KW-1015">Disulfide bond</keyword>
<evidence type="ECO:0000256" key="5">
    <source>
        <dbReference type="ARBA" id="ARBA00023157"/>
    </source>
</evidence>
<protein>
    <submittedName>
        <fullName evidence="7">FAD-dependent oxidoreductase</fullName>
    </submittedName>
</protein>
<evidence type="ECO:0000256" key="3">
    <source>
        <dbReference type="ARBA" id="ARBA00023004"/>
    </source>
</evidence>
<dbReference type="GO" id="GO:0016705">
    <property type="term" value="F:oxidoreductase activity, acting on paired donors, with incorporation or reduction of molecular oxygen"/>
    <property type="evidence" value="ECO:0007669"/>
    <property type="project" value="UniProtKB-ARBA"/>
</dbReference>
<keyword evidence="3" id="KW-0408">Iron</keyword>
<evidence type="ECO:0000256" key="4">
    <source>
        <dbReference type="ARBA" id="ARBA00023014"/>
    </source>
</evidence>
<dbReference type="GO" id="GO:0016020">
    <property type="term" value="C:membrane"/>
    <property type="evidence" value="ECO:0007669"/>
    <property type="project" value="InterPro"/>
</dbReference>
<gene>
    <name evidence="7" type="ORF">D4765_04165</name>
</gene>
<dbReference type="GO" id="GO:0005737">
    <property type="term" value="C:cytoplasm"/>
    <property type="evidence" value="ECO:0007669"/>
    <property type="project" value="TreeGrafter"/>
</dbReference>
<keyword evidence="2" id="KW-0479">Metal-binding</keyword>
<dbReference type="InterPro" id="IPR036922">
    <property type="entry name" value="Rieske_2Fe-2S_sf"/>
</dbReference>
<dbReference type="EMBL" id="QYRT01000005">
    <property type="protein sequence ID" value="TIH39954.1"/>
    <property type="molecule type" value="Genomic_DNA"/>
</dbReference>
<dbReference type="SUPFAM" id="SSF50022">
    <property type="entry name" value="ISP domain"/>
    <property type="match status" value="1"/>
</dbReference>
<evidence type="ECO:0000256" key="2">
    <source>
        <dbReference type="ARBA" id="ARBA00022723"/>
    </source>
</evidence>
<dbReference type="PROSITE" id="PS51296">
    <property type="entry name" value="RIESKE"/>
    <property type="match status" value="1"/>
</dbReference>
<dbReference type="PANTHER" id="PTHR13847">
    <property type="entry name" value="SARCOSINE DEHYDROGENASE-RELATED"/>
    <property type="match status" value="1"/>
</dbReference>
<dbReference type="Gene3D" id="2.102.10.10">
    <property type="entry name" value="Rieske [2Fe-2S] iron-sulphur domain"/>
    <property type="match status" value="1"/>
</dbReference>
<evidence type="ECO:0000256" key="1">
    <source>
        <dbReference type="ARBA" id="ARBA00022714"/>
    </source>
</evidence>
<dbReference type="InterPro" id="IPR017941">
    <property type="entry name" value="Rieske_2Fe-2S"/>
</dbReference>
<dbReference type="OrthoDB" id="9767869at2"/>
<dbReference type="RefSeq" id="WP_136640948.1">
    <property type="nucleotide sequence ID" value="NZ_QYRT01000005.1"/>
</dbReference>
<dbReference type="AlphaFoldDB" id="A0A4V6U5H5"/>
<keyword evidence="1" id="KW-0001">2Fe-2S</keyword>
<organism evidence="7 8">
    <name type="scientific">Subtercola vilae</name>
    <dbReference type="NCBI Taxonomy" id="2056433"/>
    <lineage>
        <taxon>Bacteria</taxon>
        <taxon>Bacillati</taxon>
        <taxon>Actinomycetota</taxon>
        <taxon>Actinomycetes</taxon>
        <taxon>Micrococcales</taxon>
        <taxon>Microbacteriaceae</taxon>
        <taxon>Subtercola</taxon>
    </lineage>
</organism>
<dbReference type="InterPro" id="IPR036188">
    <property type="entry name" value="FAD/NAD-bd_sf"/>
</dbReference>
<dbReference type="GO" id="GO:0046872">
    <property type="term" value="F:metal ion binding"/>
    <property type="evidence" value="ECO:0007669"/>
    <property type="project" value="UniProtKB-KW"/>
</dbReference>
<dbReference type="PRINTS" id="PR00162">
    <property type="entry name" value="RIESKE"/>
</dbReference>
<dbReference type="GO" id="GO:0004497">
    <property type="term" value="F:monooxygenase activity"/>
    <property type="evidence" value="ECO:0007669"/>
    <property type="project" value="UniProtKB-ARBA"/>
</dbReference>
<dbReference type="InterPro" id="IPR005805">
    <property type="entry name" value="Rieske_Fe-S_prot_C"/>
</dbReference>
<evidence type="ECO:0000313" key="8">
    <source>
        <dbReference type="Proteomes" id="UP000306192"/>
    </source>
</evidence>
<accession>A0A4V6U5H5</accession>
<dbReference type="Pfam" id="PF00355">
    <property type="entry name" value="Rieske"/>
    <property type="match status" value="1"/>
</dbReference>
<dbReference type="Gene3D" id="3.50.50.60">
    <property type="entry name" value="FAD/NAD(P)-binding domain"/>
    <property type="match status" value="1"/>
</dbReference>
<proteinExistence type="predicted"/>
<sequence length="511" mass="54211">MTTSLWLAESNPISTDPFVDGEKYDEVIVGAGLTGLVTALLFARAGKKVAVLEARFIGATASGNTTAKLSLLQGSQLQSITSHTYQAVTQAYVDGNRAGQRWLLDYIESRGIAVQFRDAVSYAGTPDGVSTIAKEYRVARSVGLDVRLTAELDLPFETFGAVVLPEQAQFDPLDVLTALAADVRALGGVVVDQTRVVAVKAGARDSGSARVRTSRGEVSTDHVHLTTGSPILDRGLYFAKLSAKRSYVTSYTLPGSGAGAAQLPEGMFLSVDSPSRSLRTAPVRPRLGEAGDGVQLLVGGNGHPVGREPSTQLMIDDLHEWTERYFPGAQPTHSWSAQDYETPHRVPFVGWLPRGRGRIYLATGYDKWGMTNAVMAALTLVSDVLGDSPEWAVVMHHRATLPVAIASGLGSNAAVGWWALKGWAGALLGPGLDALPEPHEREGLIGRAGLRPTGVSTVDGRTCAVSAVCPHLGGVLTWNNAEASWDCPLHGSRFDASGALLEGPATRDLKR</sequence>
<dbReference type="GO" id="GO:0051537">
    <property type="term" value="F:2 iron, 2 sulfur cluster binding"/>
    <property type="evidence" value="ECO:0007669"/>
    <property type="project" value="UniProtKB-KW"/>
</dbReference>
<dbReference type="Gene3D" id="3.30.9.10">
    <property type="entry name" value="D-Amino Acid Oxidase, subunit A, domain 2"/>
    <property type="match status" value="1"/>
</dbReference>